<dbReference type="InterPro" id="IPR011051">
    <property type="entry name" value="RmlC_Cupin_sf"/>
</dbReference>
<dbReference type="STRING" id="1910958.BTM30_01945"/>
<dbReference type="InterPro" id="IPR023818">
    <property type="entry name" value="Nif11_cupin"/>
</dbReference>
<reference evidence="3" key="1">
    <citation type="submission" date="2018-03" db="EMBL/GenBank/DDBJ databases">
        <title>Ecological and genomic features of two cosmopolitan and abundant freshwater picocyanobacteria.</title>
        <authorList>
            <person name="Cabello-Yeves P.J."/>
            <person name="Picazo A."/>
            <person name="Camacho A."/>
            <person name="Callieri C."/>
            <person name="Rosselli R."/>
            <person name="Roda-Garcia J."/>
            <person name="Coutinho F.H."/>
            <person name="Rodriguez-Valera F."/>
        </authorList>
    </citation>
    <scope>NUCLEOTIDE SEQUENCE [LARGE SCALE GENOMIC DNA]</scope>
    <source>
        <strain evidence="3">Tous</strain>
    </source>
</reference>
<evidence type="ECO:0000259" key="1">
    <source>
        <dbReference type="Pfam" id="PF07862"/>
    </source>
</evidence>
<keyword evidence="3" id="KW-1185">Reference proteome</keyword>
<dbReference type="EMBL" id="PXVC01000031">
    <property type="protein sequence ID" value="PSI01429.1"/>
    <property type="molecule type" value="Genomic_DNA"/>
</dbReference>
<dbReference type="SUPFAM" id="SSF51182">
    <property type="entry name" value="RmlC-like cupins"/>
    <property type="match status" value="1"/>
</dbReference>
<dbReference type="InterPro" id="IPR012903">
    <property type="entry name" value="Nif11"/>
</dbReference>
<protein>
    <submittedName>
        <fullName evidence="2">Nif11 domain/cupin domain-containing protein</fullName>
    </submittedName>
</protein>
<dbReference type="RefSeq" id="WP_106500077.1">
    <property type="nucleotide sequence ID" value="NZ_PXVC01000031.1"/>
</dbReference>
<evidence type="ECO:0000313" key="2">
    <source>
        <dbReference type="EMBL" id="PSI01429.1"/>
    </source>
</evidence>
<dbReference type="Pfam" id="PF07862">
    <property type="entry name" value="Nif11"/>
    <property type="match status" value="1"/>
</dbReference>
<dbReference type="Gene3D" id="2.60.120.10">
    <property type="entry name" value="Jelly Rolls"/>
    <property type="match status" value="1"/>
</dbReference>
<feature type="domain" description="Nif11" evidence="1">
    <location>
        <begin position="1"/>
        <end position="57"/>
    </location>
</feature>
<proteinExistence type="predicted"/>
<accession>A0A2P7EE96</accession>
<dbReference type="Proteomes" id="UP000240206">
    <property type="component" value="Unassembled WGS sequence"/>
</dbReference>
<sequence>MAEEQLQQFLEKVAQLNQLVALIEGNPQLRERLSACSNHLEVVALAADQGLQIGQRWGEPILQTNAAVNNLWASAAPPPGGERVQLLLEGKGLRLELIHSVAASTPSGQWYNQPMGEWVALLTGSAQLRFADEPTARNLGAGDWFWIAPHRCHRVEACSGSSGCLWLTLFIEPKLMAIEQFNP</sequence>
<comment type="caution">
    <text evidence="2">The sequence shown here is derived from an EMBL/GenBank/DDBJ whole genome shotgun (WGS) entry which is preliminary data.</text>
</comment>
<dbReference type="NCBIfam" id="TIGR03890">
    <property type="entry name" value="nif11_cupin"/>
    <property type="match status" value="1"/>
</dbReference>
<dbReference type="CDD" id="cd06981">
    <property type="entry name" value="cupin_reut_a1446"/>
    <property type="match status" value="1"/>
</dbReference>
<dbReference type="AlphaFoldDB" id="A0A2P7EE96"/>
<gene>
    <name evidence="2" type="ORF">C7K08_07790</name>
</gene>
<organism evidence="2 3">
    <name type="scientific">Synechococcus lacustris str. Tous</name>
    <dbReference type="NCBI Taxonomy" id="1910958"/>
    <lineage>
        <taxon>Bacteria</taxon>
        <taxon>Bacillati</taxon>
        <taxon>Cyanobacteriota</taxon>
        <taxon>Cyanophyceae</taxon>
        <taxon>Synechococcales</taxon>
        <taxon>Synechococcaceae</taxon>
        <taxon>Synechococcus</taxon>
    </lineage>
</organism>
<evidence type="ECO:0000313" key="3">
    <source>
        <dbReference type="Proteomes" id="UP000240206"/>
    </source>
</evidence>
<name>A0A2P7EE96_9SYNE</name>
<dbReference type="InterPro" id="IPR014710">
    <property type="entry name" value="RmlC-like_jellyroll"/>
</dbReference>